<feature type="transmembrane region" description="Helical" evidence="5">
    <location>
        <begin position="118"/>
        <end position="135"/>
    </location>
</feature>
<name>A0ABX8WPZ1_9GAMM</name>
<dbReference type="SMART" id="SM00014">
    <property type="entry name" value="acidPPc"/>
    <property type="match status" value="1"/>
</dbReference>
<dbReference type="PANTHER" id="PTHR14969:SF13">
    <property type="entry name" value="AT30094P"/>
    <property type="match status" value="1"/>
</dbReference>
<feature type="transmembrane region" description="Helical" evidence="5">
    <location>
        <begin position="155"/>
        <end position="176"/>
    </location>
</feature>
<sequence>MSDNNEPYLAAPMKTPESGIKPTNRLRLSNTNAFLRRNARWFFWAAVAGTLAKITEEVLEFDLIPVDRSILLFLHQWIPASWLPLVNAATLTGSSKFLIPLVAVIAVALWLRRHRFEAIQIALAMAVAGAVIYIVKTSVNRVRPQLWETETYWGSSFPSGHTLGVAAVATACWLAVSRLAPRHLTLASLSLTAWVCLVALSRLILGVHWPTDVAAAACAGLLIAVAINGIGLMIKRRAPLR</sequence>
<dbReference type="SUPFAM" id="SSF48317">
    <property type="entry name" value="Acid phosphatase/Vanadium-dependent haloperoxidase"/>
    <property type="match status" value="1"/>
</dbReference>
<keyword evidence="5" id="KW-0472">Membrane</keyword>
<feature type="transmembrane region" description="Helical" evidence="5">
    <location>
        <begin position="91"/>
        <end position="111"/>
    </location>
</feature>
<dbReference type="EMBL" id="CP080544">
    <property type="protein sequence ID" value="QYR52134.1"/>
    <property type="molecule type" value="Genomic_DNA"/>
</dbReference>
<keyword evidence="5" id="KW-1133">Transmembrane helix</keyword>
<dbReference type="PANTHER" id="PTHR14969">
    <property type="entry name" value="SPHINGOSINE-1-PHOSPHATE PHOSPHOHYDROLASE"/>
    <property type="match status" value="1"/>
</dbReference>
<feature type="region of interest" description="Disordered" evidence="4">
    <location>
        <begin position="1"/>
        <end position="22"/>
    </location>
</feature>
<dbReference type="InterPro" id="IPR000326">
    <property type="entry name" value="PAP2/HPO"/>
</dbReference>
<evidence type="ECO:0000259" key="6">
    <source>
        <dbReference type="SMART" id="SM00014"/>
    </source>
</evidence>
<feature type="domain" description="Phosphatidic acid phosphatase type 2/haloperoxidase" evidence="6">
    <location>
        <begin position="118"/>
        <end position="228"/>
    </location>
</feature>
<dbReference type="Pfam" id="PF01569">
    <property type="entry name" value="PAP2"/>
    <property type="match status" value="1"/>
</dbReference>
<proteinExistence type="predicted"/>
<dbReference type="EC" id="3.6.1.27" evidence="1"/>
<accession>A0ABX8WPZ1</accession>
<dbReference type="InterPro" id="IPR036938">
    <property type="entry name" value="PAP2/HPO_sf"/>
</dbReference>
<evidence type="ECO:0000256" key="2">
    <source>
        <dbReference type="ARBA" id="ARBA00032707"/>
    </source>
</evidence>
<evidence type="ECO:0000313" key="8">
    <source>
        <dbReference type="Proteomes" id="UP000824755"/>
    </source>
</evidence>
<gene>
    <name evidence="7" type="ORF">H8L67_05790</name>
</gene>
<organism evidence="7 8">
    <name type="scientific">Lysobacter soyae</name>
    <dbReference type="NCBI Taxonomy" id="2764185"/>
    <lineage>
        <taxon>Bacteria</taxon>
        <taxon>Pseudomonadati</taxon>
        <taxon>Pseudomonadota</taxon>
        <taxon>Gammaproteobacteria</taxon>
        <taxon>Lysobacterales</taxon>
        <taxon>Lysobacteraceae</taxon>
        <taxon>Lysobacter</taxon>
    </lineage>
</organism>
<keyword evidence="8" id="KW-1185">Reference proteome</keyword>
<protein>
    <recommendedName>
        <fullName evidence="1">undecaprenyl-diphosphate phosphatase</fullName>
        <ecNumber evidence="1">3.6.1.27</ecNumber>
    </recommendedName>
    <alternativeName>
        <fullName evidence="2">Undecaprenyl pyrophosphate phosphatase</fullName>
    </alternativeName>
</protein>
<reference evidence="7 8" key="1">
    <citation type="submission" date="2021-08" db="EMBL/GenBank/DDBJ databases">
        <title>Lysobacter sp. strain CJ11 Genome sequencing and assembly.</title>
        <authorList>
            <person name="Kim I."/>
        </authorList>
    </citation>
    <scope>NUCLEOTIDE SEQUENCE [LARGE SCALE GENOMIC DNA]</scope>
    <source>
        <strain evidence="7 8">CJ11</strain>
    </source>
</reference>
<evidence type="ECO:0000256" key="1">
    <source>
        <dbReference type="ARBA" id="ARBA00012374"/>
    </source>
</evidence>
<dbReference type="RefSeq" id="WP_220378922.1">
    <property type="nucleotide sequence ID" value="NZ_CP080544.1"/>
</dbReference>
<dbReference type="Proteomes" id="UP000824755">
    <property type="component" value="Chromosome"/>
</dbReference>
<evidence type="ECO:0000256" key="5">
    <source>
        <dbReference type="SAM" id="Phobius"/>
    </source>
</evidence>
<feature type="transmembrane region" description="Helical" evidence="5">
    <location>
        <begin position="213"/>
        <end position="234"/>
    </location>
</feature>
<feature type="transmembrane region" description="Helical" evidence="5">
    <location>
        <begin position="183"/>
        <end position="207"/>
    </location>
</feature>
<evidence type="ECO:0000256" key="4">
    <source>
        <dbReference type="SAM" id="MobiDB-lite"/>
    </source>
</evidence>
<dbReference type="CDD" id="cd03392">
    <property type="entry name" value="PAP2_like_2"/>
    <property type="match status" value="1"/>
</dbReference>
<keyword evidence="5" id="KW-0812">Transmembrane</keyword>
<dbReference type="Gene3D" id="1.20.144.10">
    <property type="entry name" value="Phosphatidic acid phosphatase type 2/haloperoxidase"/>
    <property type="match status" value="1"/>
</dbReference>
<evidence type="ECO:0000256" key="3">
    <source>
        <dbReference type="ARBA" id="ARBA00047594"/>
    </source>
</evidence>
<evidence type="ECO:0000313" key="7">
    <source>
        <dbReference type="EMBL" id="QYR52134.1"/>
    </source>
</evidence>
<comment type="catalytic activity">
    <reaction evidence="3">
        <text>di-trans,octa-cis-undecaprenyl diphosphate + H2O = di-trans,octa-cis-undecaprenyl phosphate + phosphate + H(+)</text>
        <dbReference type="Rhea" id="RHEA:28094"/>
        <dbReference type="ChEBI" id="CHEBI:15377"/>
        <dbReference type="ChEBI" id="CHEBI:15378"/>
        <dbReference type="ChEBI" id="CHEBI:43474"/>
        <dbReference type="ChEBI" id="CHEBI:58405"/>
        <dbReference type="ChEBI" id="CHEBI:60392"/>
        <dbReference type="EC" id="3.6.1.27"/>
    </reaction>
</comment>